<protein>
    <submittedName>
        <fullName evidence="1">Uncharacterized protein</fullName>
    </submittedName>
</protein>
<keyword evidence="2" id="KW-1185">Reference proteome</keyword>
<evidence type="ECO:0000313" key="1">
    <source>
        <dbReference type="EMBL" id="BDD00438.1"/>
    </source>
</evidence>
<dbReference type="RefSeq" id="WP_332919405.1">
    <property type="nucleotide sequence ID" value="NZ_AP025292.1"/>
</dbReference>
<gene>
    <name evidence="1" type="ORF">PEPS_27180</name>
</gene>
<organism evidence="1 2">
    <name type="scientific">Persicobacter psychrovividus</name>
    <dbReference type="NCBI Taxonomy" id="387638"/>
    <lineage>
        <taxon>Bacteria</taxon>
        <taxon>Pseudomonadati</taxon>
        <taxon>Bacteroidota</taxon>
        <taxon>Cytophagia</taxon>
        <taxon>Cytophagales</taxon>
        <taxon>Persicobacteraceae</taxon>
        <taxon>Persicobacter</taxon>
    </lineage>
</organism>
<sequence length="124" mass="14595">MIKKDLDLARAWAKLLSELKSRLDVRPKDLNGVLLLIGVQELGKGFARFTKEEKQDLMHIAICKVLSFSDYYILESIDQDGWPHWKVNKPLPQFDLLEQEKLLKMHIIEYFEKELDFDLNPPQI</sequence>
<reference evidence="1 2" key="1">
    <citation type="submission" date="2021-12" db="EMBL/GenBank/DDBJ databases">
        <title>Genome sequencing of bacteria with rrn-lacking chromosome and rrn-plasmid.</title>
        <authorList>
            <person name="Anda M."/>
            <person name="Iwasaki W."/>
        </authorList>
    </citation>
    <scope>NUCLEOTIDE SEQUENCE [LARGE SCALE GENOMIC DNA]</scope>
    <source>
        <strain evidence="1 2">NBRC 101262</strain>
    </source>
</reference>
<dbReference type="Proteomes" id="UP001354989">
    <property type="component" value="Chromosome"/>
</dbReference>
<evidence type="ECO:0000313" key="2">
    <source>
        <dbReference type="Proteomes" id="UP001354989"/>
    </source>
</evidence>
<name>A0ABM7VHI5_9BACT</name>
<proteinExistence type="predicted"/>
<dbReference type="EMBL" id="AP025292">
    <property type="protein sequence ID" value="BDD00438.1"/>
    <property type="molecule type" value="Genomic_DNA"/>
</dbReference>
<accession>A0ABM7VHI5</accession>